<dbReference type="Proteomes" id="UP000245506">
    <property type="component" value="Unassembled WGS sequence"/>
</dbReference>
<dbReference type="PANTHER" id="PTHR38774">
    <property type="entry name" value="CYTOPLASMIC PROTEIN-RELATED"/>
    <property type="match status" value="1"/>
</dbReference>
<keyword evidence="2" id="KW-1185">Reference proteome</keyword>
<proteinExistence type="predicted"/>
<gene>
    <name evidence="1" type="ORF">DKT75_10870</name>
</gene>
<dbReference type="InterPro" id="IPR009659">
    <property type="entry name" value="DUF1249"/>
</dbReference>
<name>A0A317CBX4_9GAMM</name>
<dbReference type="Pfam" id="PF06853">
    <property type="entry name" value="DUF1249"/>
    <property type="match status" value="1"/>
</dbReference>
<comment type="caution">
    <text evidence="1">The sequence shown here is derived from an EMBL/GenBank/DDBJ whole genome shotgun (WGS) entry which is preliminary data.</text>
</comment>
<evidence type="ECO:0000313" key="2">
    <source>
        <dbReference type="Proteomes" id="UP000245506"/>
    </source>
</evidence>
<protein>
    <submittedName>
        <fullName evidence="1">DUF1249 domain-containing protein</fullName>
    </submittedName>
</protein>
<evidence type="ECO:0000313" key="1">
    <source>
        <dbReference type="EMBL" id="PWQ95877.1"/>
    </source>
</evidence>
<dbReference type="PANTHER" id="PTHR38774:SF1">
    <property type="entry name" value="CYTOPLASMIC PROTEIN"/>
    <property type="match status" value="1"/>
</dbReference>
<dbReference type="RefSeq" id="WP_109823456.1">
    <property type="nucleotide sequence ID" value="NZ_QGKL01000031.1"/>
</dbReference>
<dbReference type="AlphaFoldDB" id="A0A317CBX4"/>
<sequence>MQTELANKLNSKDIELLSNIEQAIFPPRPKSFAALMEMYEINYMQLRILCRDIRSLDGEYVSKQEKGIPLRLKVLEQSKHTSMLLLTYDFEGGYDHRPDLQIHVFHDSRQANVISRRCKFLGDQISTRKMHKDSQLLCHWRSNRFLFKWVKYLLRQGYHF</sequence>
<dbReference type="OrthoDB" id="9793663at2"/>
<organism evidence="1 2">
    <name type="scientific">Leucothrix arctica</name>
    <dbReference type="NCBI Taxonomy" id="1481894"/>
    <lineage>
        <taxon>Bacteria</taxon>
        <taxon>Pseudomonadati</taxon>
        <taxon>Pseudomonadota</taxon>
        <taxon>Gammaproteobacteria</taxon>
        <taxon>Thiotrichales</taxon>
        <taxon>Thiotrichaceae</taxon>
        <taxon>Leucothrix</taxon>
    </lineage>
</organism>
<reference evidence="1 2" key="1">
    <citation type="submission" date="2018-05" db="EMBL/GenBank/DDBJ databases">
        <title>Leucothrix arctica sp. nov., isolated from Arctic seawater.</title>
        <authorList>
            <person name="Choi A."/>
            <person name="Baek K."/>
        </authorList>
    </citation>
    <scope>NUCLEOTIDE SEQUENCE [LARGE SCALE GENOMIC DNA]</scope>
    <source>
        <strain evidence="1 2">IMCC9719</strain>
    </source>
</reference>
<dbReference type="EMBL" id="QGKL01000031">
    <property type="protein sequence ID" value="PWQ95877.1"/>
    <property type="molecule type" value="Genomic_DNA"/>
</dbReference>
<accession>A0A317CBX4</accession>